<dbReference type="OrthoDB" id="2476736at2"/>
<dbReference type="STRING" id="29341.RSJ17_09085"/>
<evidence type="ECO:0000313" key="1">
    <source>
        <dbReference type="EMBL" id="KIE47402.1"/>
    </source>
</evidence>
<keyword evidence="2" id="KW-1185">Reference proteome</keyword>
<dbReference type="EMBL" id="AYSO01000014">
    <property type="protein sequence ID" value="KIE47402.1"/>
    <property type="molecule type" value="Genomic_DNA"/>
</dbReference>
<comment type="caution">
    <text evidence="1">The sequence shown here is derived from an EMBL/GenBank/DDBJ whole genome shotgun (WGS) entry which is preliminary data.</text>
</comment>
<dbReference type="RefSeq" id="WP_039631514.1">
    <property type="nucleotide sequence ID" value="NZ_AYSO01000014.1"/>
</dbReference>
<accession>A0A0C1R1U0</accession>
<reference evidence="1 2" key="1">
    <citation type="journal article" date="2015" name="Infect. Genet. Evol.">
        <title>Genomic sequences of six botulinum neurotoxin-producing strains representing three clostridial species illustrate the mobility and diversity of botulinum neurotoxin genes.</title>
        <authorList>
            <person name="Smith T.J."/>
            <person name="Hill K.K."/>
            <person name="Xie G."/>
            <person name="Foley B.T."/>
            <person name="Williamson C.H."/>
            <person name="Foster J.T."/>
            <person name="Johnson S.L."/>
            <person name="Chertkov O."/>
            <person name="Teshima H."/>
            <person name="Gibbons H.S."/>
            <person name="Johnsky L.A."/>
            <person name="Karavis M.A."/>
            <person name="Smith L.A."/>
        </authorList>
    </citation>
    <scope>NUCLEOTIDE SEQUENCE [LARGE SCALE GENOMIC DNA]</scope>
    <source>
        <strain evidence="1 2">CDC 2741</strain>
    </source>
</reference>
<name>A0A0C1R1U0_9CLOT</name>
<dbReference type="Proteomes" id="UP000031366">
    <property type="component" value="Unassembled WGS sequence"/>
</dbReference>
<protein>
    <submittedName>
        <fullName evidence="1">Uncharacterized protein</fullName>
    </submittedName>
</protein>
<gene>
    <name evidence="1" type="ORF">U732_3079</name>
</gene>
<dbReference type="AlphaFoldDB" id="A0A0C1R1U0"/>
<sequence length="70" mass="7982">MIYCPFCDGQGVIDKATIKGTEVILYICDECDTVWKDTDITEDNCDDFEIVMNALGREALWSELTDVKRL</sequence>
<proteinExistence type="predicted"/>
<organism evidence="1 2">
    <name type="scientific">Clostridium argentinense CDC 2741</name>
    <dbReference type="NCBI Taxonomy" id="1418104"/>
    <lineage>
        <taxon>Bacteria</taxon>
        <taxon>Bacillati</taxon>
        <taxon>Bacillota</taxon>
        <taxon>Clostridia</taxon>
        <taxon>Eubacteriales</taxon>
        <taxon>Clostridiaceae</taxon>
        <taxon>Clostridium</taxon>
    </lineage>
</organism>
<evidence type="ECO:0000313" key="2">
    <source>
        <dbReference type="Proteomes" id="UP000031366"/>
    </source>
</evidence>